<dbReference type="AlphaFoldDB" id="A0A7W9ICT3"/>
<feature type="domain" description="IclR-ED" evidence="6">
    <location>
        <begin position="89"/>
        <end position="271"/>
    </location>
</feature>
<evidence type="ECO:0000259" key="5">
    <source>
        <dbReference type="PROSITE" id="PS51077"/>
    </source>
</evidence>
<dbReference type="InterPro" id="IPR050707">
    <property type="entry name" value="HTH_MetabolicPath_Reg"/>
</dbReference>
<evidence type="ECO:0000256" key="1">
    <source>
        <dbReference type="ARBA" id="ARBA00023015"/>
    </source>
</evidence>
<reference evidence="7 8" key="1">
    <citation type="submission" date="2020-08" db="EMBL/GenBank/DDBJ databases">
        <title>Sequencing the genomes of 1000 actinobacteria strains.</title>
        <authorList>
            <person name="Klenk H.-P."/>
        </authorList>
    </citation>
    <scope>NUCLEOTIDE SEQUENCE [LARGE SCALE GENOMIC DNA]</scope>
    <source>
        <strain evidence="7 8">DSM 46887</strain>
    </source>
</reference>
<dbReference type="GO" id="GO:0003677">
    <property type="term" value="F:DNA binding"/>
    <property type="evidence" value="ECO:0007669"/>
    <property type="project" value="UniProtKB-KW"/>
</dbReference>
<dbReference type="SUPFAM" id="SSF46785">
    <property type="entry name" value="Winged helix' DNA-binding domain"/>
    <property type="match status" value="1"/>
</dbReference>
<dbReference type="PANTHER" id="PTHR30136:SF24">
    <property type="entry name" value="HTH-TYPE TRANSCRIPTIONAL REPRESSOR ALLR"/>
    <property type="match status" value="1"/>
</dbReference>
<dbReference type="GO" id="GO:0045892">
    <property type="term" value="P:negative regulation of DNA-templated transcription"/>
    <property type="evidence" value="ECO:0007669"/>
    <property type="project" value="TreeGrafter"/>
</dbReference>
<comment type="caution">
    <text evidence="7">The sequence shown here is derived from an EMBL/GenBank/DDBJ whole genome shotgun (WGS) entry which is preliminary data.</text>
</comment>
<name>A0A7W9ICT3_9ACTN</name>
<keyword evidence="1" id="KW-0805">Transcription regulation</keyword>
<dbReference type="RefSeq" id="WP_184547858.1">
    <property type="nucleotide sequence ID" value="NZ_JACHMP010000001.1"/>
</dbReference>
<organism evidence="7 8">
    <name type="scientific">Streptosporangium becharense</name>
    <dbReference type="NCBI Taxonomy" id="1816182"/>
    <lineage>
        <taxon>Bacteria</taxon>
        <taxon>Bacillati</taxon>
        <taxon>Actinomycetota</taxon>
        <taxon>Actinomycetes</taxon>
        <taxon>Streptosporangiales</taxon>
        <taxon>Streptosporangiaceae</taxon>
        <taxon>Streptosporangium</taxon>
    </lineage>
</organism>
<dbReference type="PROSITE" id="PS51078">
    <property type="entry name" value="ICLR_ED"/>
    <property type="match status" value="1"/>
</dbReference>
<dbReference type="SUPFAM" id="SSF55781">
    <property type="entry name" value="GAF domain-like"/>
    <property type="match status" value="1"/>
</dbReference>
<dbReference type="PANTHER" id="PTHR30136">
    <property type="entry name" value="HELIX-TURN-HELIX TRANSCRIPTIONAL REGULATOR, ICLR FAMILY"/>
    <property type="match status" value="1"/>
</dbReference>
<evidence type="ECO:0000313" key="7">
    <source>
        <dbReference type="EMBL" id="MBB5818086.1"/>
    </source>
</evidence>
<gene>
    <name evidence="7" type="ORF">F4562_001148</name>
</gene>
<dbReference type="InterPro" id="IPR029016">
    <property type="entry name" value="GAF-like_dom_sf"/>
</dbReference>
<dbReference type="InterPro" id="IPR036390">
    <property type="entry name" value="WH_DNA-bd_sf"/>
</dbReference>
<dbReference type="Proteomes" id="UP000540685">
    <property type="component" value="Unassembled WGS sequence"/>
</dbReference>
<protein>
    <submittedName>
        <fullName evidence="7">IclR family acetate operon transcriptional repressor</fullName>
    </submittedName>
</protein>
<evidence type="ECO:0000313" key="8">
    <source>
        <dbReference type="Proteomes" id="UP000540685"/>
    </source>
</evidence>
<dbReference type="InterPro" id="IPR014757">
    <property type="entry name" value="Tscrpt_reg_IclR_C"/>
</dbReference>
<dbReference type="GO" id="GO:0003700">
    <property type="term" value="F:DNA-binding transcription factor activity"/>
    <property type="evidence" value="ECO:0007669"/>
    <property type="project" value="TreeGrafter"/>
</dbReference>
<evidence type="ECO:0000256" key="3">
    <source>
        <dbReference type="ARBA" id="ARBA00023163"/>
    </source>
</evidence>
<proteinExistence type="predicted"/>
<dbReference type="PROSITE" id="PS51077">
    <property type="entry name" value="HTH_ICLR"/>
    <property type="match status" value="1"/>
</dbReference>
<dbReference type="Gene3D" id="3.30.450.40">
    <property type="match status" value="1"/>
</dbReference>
<dbReference type="SMART" id="SM00346">
    <property type="entry name" value="HTH_ICLR"/>
    <property type="match status" value="1"/>
</dbReference>
<dbReference type="Gene3D" id="1.10.10.10">
    <property type="entry name" value="Winged helix-like DNA-binding domain superfamily/Winged helix DNA-binding domain"/>
    <property type="match status" value="1"/>
</dbReference>
<evidence type="ECO:0000256" key="2">
    <source>
        <dbReference type="ARBA" id="ARBA00023125"/>
    </source>
</evidence>
<keyword evidence="8" id="KW-1185">Reference proteome</keyword>
<keyword evidence="3" id="KW-0804">Transcription</keyword>
<accession>A0A7W9ICT3</accession>
<dbReference type="InterPro" id="IPR005471">
    <property type="entry name" value="Tscrpt_reg_IclR_N"/>
</dbReference>
<dbReference type="EMBL" id="JACHMP010000001">
    <property type="protein sequence ID" value="MBB5818086.1"/>
    <property type="molecule type" value="Genomic_DNA"/>
</dbReference>
<evidence type="ECO:0000259" key="6">
    <source>
        <dbReference type="PROSITE" id="PS51078"/>
    </source>
</evidence>
<dbReference type="Pfam" id="PF09339">
    <property type="entry name" value="HTH_IclR"/>
    <property type="match status" value="1"/>
</dbReference>
<sequence>MAVSTAKDGKKSIPGASGGDSVSGTQGLDRALSVLLQIAASPPPGLSLAECSSILGYSKPTTQRLLRTLTRREFLHYDEDLGVYSLGVANARLGSTYLNRVTLRQAALAAMRRLVVETRETAHLGILSGSNVVYIDVADSPQPVRIFSRVGDAVPAYATAVGKAILAFLPPADLREHLPGTLAARTPNTIVTIPDLLADFERTRQRGYSIDDAENREGIRGFAAPVFDAENKVCGAVSIAGPESRVSPESAERYGPLIRETAAEISALLGAPAGGGPAAAG</sequence>
<dbReference type="InterPro" id="IPR036388">
    <property type="entry name" value="WH-like_DNA-bd_sf"/>
</dbReference>
<evidence type="ECO:0000256" key="4">
    <source>
        <dbReference type="SAM" id="MobiDB-lite"/>
    </source>
</evidence>
<feature type="domain" description="HTH iclR-type" evidence="5">
    <location>
        <begin position="25"/>
        <end position="88"/>
    </location>
</feature>
<feature type="region of interest" description="Disordered" evidence="4">
    <location>
        <begin position="1"/>
        <end position="24"/>
    </location>
</feature>
<keyword evidence="2" id="KW-0238">DNA-binding</keyword>
<dbReference type="Pfam" id="PF01614">
    <property type="entry name" value="IclR_C"/>
    <property type="match status" value="1"/>
</dbReference>